<evidence type="ECO:0000256" key="1">
    <source>
        <dbReference type="ARBA" id="ARBA00022723"/>
    </source>
</evidence>
<feature type="compositionally biased region" description="Basic and acidic residues" evidence="9">
    <location>
        <begin position="879"/>
        <end position="908"/>
    </location>
</feature>
<dbReference type="SMART" id="SM00868">
    <property type="entry name" value="zf-AD"/>
    <property type="match status" value="1"/>
</dbReference>
<feature type="compositionally biased region" description="Polar residues" evidence="9">
    <location>
        <begin position="1281"/>
        <end position="1291"/>
    </location>
</feature>
<feature type="compositionally biased region" description="Polar residues" evidence="9">
    <location>
        <begin position="911"/>
        <end position="920"/>
    </location>
</feature>
<keyword evidence="6" id="KW-0804">Transcription</keyword>
<dbReference type="Proteomes" id="UP000268350">
    <property type="component" value="Unassembled WGS sequence"/>
</dbReference>
<feature type="compositionally biased region" description="Low complexity" evidence="9">
    <location>
        <begin position="518"/>
        <end position="527"/>
    </location>
</feature>
<evidence type="ECO:0000256" key="9">
    <source>
        <dbReference type="SAM" id="MobiDB-lite"/>
    </source>
</evidence>
<evidence type="ECO:0000256" key="8">
    <source>
        <dbReference type="PROSITE-ProRule" id="PRU01263"/>
    </source>
</evidence>
<dbReference type="InterPro" id="IPR013087">
    <property type="entry name" value="Znf_C2H2_type"/>
</dbReference>
<feature type="region of interest" description="Disordered" evidence="9">
    <location>
        <begin position="472"/>
        <end position="550"/>
    </location>
</feature>
<dbReference type="EMBL" id="OUUW01000005">
    <property type="protein sequence ID" value="SPP80776.1"/>
    <property type="molecule type" value="Genomic_DNA"/>
</dbReference>
<feature type="domain" description="ZAD" evidence="11">
    <location>
        <begin position="18"/>
        <end position="116"/>
    </location>
</feature>
<feature type="compositionally biased region" description="Basic residues" evidence="9">
    <location>
        <begin position="580"/>
        <end position="591"/>
    </location>
</feature>
<dbReference type="PROSITE" id="PS50157">
    <property type="entry name" value="ZINC_FINGER_C2H2_2"/>
    <property type="match status" value="2"/>
</dbReference>
<accession>A0A3B0K577</accession>
<evidence type="ECO:0000256" key="7">
    <source>
        <dbReference type="PROSITE-ProRule" id="PRU00042"/>
    </source>
</evidence>
<name>A0A3B0K577_DROGU</name>
<feature type="compositionally biased region" description="Acidic residues" evidence="9">
    <location>
        <begin position="854"/>
        <end position="878"/>
    </location>
</feature>
<feature type="region of interest" description="Disordered" evidence="9">
    <location>
        <begin position="824"/>
        <end position="921"/>
    </location>
</feature>
<dbReference type="GO" id="GO:0005634">
    <property type="term" value="C:nucleus"/>
    <property type="evidence" value="ECO:0007669"/>
    <property type="project" value="InterPro"/>
</dbReference>
<feature type="binding site" evidence="8">
    <location>
        <position position="20"/>
    </location>
    <ligand>
        <name>Zn(2+)</name>
        <dbReference type="ChEBI" id="CHEBI:29105"/>
    </ligand>
</feature>
<feature type="region of interest" description="Disordered" evidence="9">
    <location>
        <begin position="769"/>
        <end position="807"/>
    </location>
</feature>
<evidence type="ECO:0000256" key="4">
    <source>
        <dbReference type="ARBA" id="ARBA00022833"/>
    </source>
</evidence>
<evidence type="ECO:0000313" key="13">
    <source>
        <dbReference type="Proteomes" id="UP000268350"/>
    </source>
</evidence>
<dbReference type="Pfam" id="PF07776">
    <property type="entry name" value="zf-AD"/>
    <property type="match status" value="1"/>
</dbReference>
<keyword evidence="4 8" id="KW-0862">Zinc</keyword>
<proteinExistence type="predicted"/>
<keyword evidence="13" id="KW-1185">Reference proteome</keyword>
<feature type="binding site" evidence="8">
    <location>
        <position position="92"/>
    </location>
    <ligand>
        <name>Zn(2+)</name>
        <dbReference type="ChEBI" id="CHEBI:29105"/>
    </ligand>
</feature>
<keyword evidence="1 8" id="KW-0479">Metal-binding</keyword>
<dbReference type="PANTHER" id="PTHR24379">
    <property type="entry name" value="KRAB AND ZINC FINGER DOMAIN-CONTAINING"/>
    <property type="match status" value="1"/>
</dbReference>
<evidence type="ECO:0000313" key="12">
    <source>
        <dbReference type="EMBL" id="SPP80776.1"/>
    </source>
</evidence>
<evidence type="ECO:0000256" key="2">
    <source>
        <dbReference type="ARBA" id="ARBA00022737"/>
    </source>
</evidence>
<organism evidence="12 13">
    <name type="scientific">Drosophila guanche</name>
    <name type="common">Fruit fly</name>
    <dbReference type="NCBI Taxonomy" id="7266"/>
    <lineage>
        <taxon>Eukaryota</taxon>
        <taxon>Metazoa</taxon>
        <taxon>Ecdysozoa</taxon>
        <taxon>Arthropoda</taxon>
        <taxon>Hexapoda</taxon>
        <taxon>Insecta</taxon>
        <taxon>Pterygota</taxon>
        <taxon>Neoptera</taxon>
        <taxon>Endopterygota</taxon>
        <taxon>Diptera</taxon>
        <taxon>Brachycera</taxon>
        <taxon>Muscomorpha</taxon>
        <taxon>Ephydroidea</taxon>
        <taxon>Drosophilidae</taxon>
        <taxon>Drosophila</taxon>
        <taxon>Sophophora</taxon>
    </lineage>
</organism>
<dbReference type="OrthoDB" id="7765040at2759"/>
<evidence type="ECO:0000256" key="5">
    <source>
        <dbReference type="ARBA" id="ARBA00023015"/>
    </source>
</evidence>
<feature type="region of interest" description="Disordered" evidence="9">
    <location>
        <begin position="1217"/>
        <end position="1291"/>
    </location>
</feature>
<feature type="binding site" evidence="8">
    <location>
        <position position="89"/>
    </location>
    <ligand>
        <name>Zn(2+)</name>
        <dbReference type="ChEBI" id="CHEBI:29105"/>
    </ligand>
</feature>
<keyword evidence="3 7" id="KW-0863">Zinc-finger</keyword>
<evidence type="ECO:0000259" key="11">
    <source>
        <dbReference type="PROSITE" id="PS51915"/>
    </source>
</evidence>
<protein>
    <submittedName>
        <fullName evidence="12">Blast:Zinc finger protein 768</fullName>
    </submittedName>
</protein>
<feature type="region of interest" description="Disordered" evidence="9">
    <location>
        <begin position="706"/>
        <end position="753"/>
    </location>
</feature>
<feature type="compositionally biased region" description="Basic and acidic residues" evidence="9">
    <location>
        <begin position="771"/>
        <end position="802"/>
    </location>
</feature>
<dbReference type="SUPFAM" id="SSF57716">
    <property type="entry name" value="Glucocorticoid receptor-like (DNA-binding domain)"/>
    <property type="match status" value="1"/>
</dbReference>
<reference evidence="13" key="1">
    <citation type="submission" date="2018-01" db="EMBL/GenBank/DDBJ databases">
        <authorList>
            <person name="Alioto T."/>
            <person name="Alioto T."/>
        </authorList>
    </citation>
    <scope>NUCLEOTIDE SEQUENCE [LARGE SCALE GENOMIC DNA]</scope>
</reference>
<evidence type="ECO:0000259" key="10">
    <source>
        <dbReference type="PROSITE" id="PS50157"/>
    </source>
</evidence>
<sequence length="1291" mass="144464">MERFAFKIDAALKANLYKICRLCGIDNPSKVQILPPNEANIIDLDDPSLSQKVLELIGFTVGLKTPTFGSIQQRPLQVTVDDKMPQTMCSICVDKINDFYEFREMCYATNKQTRNLLGLPQLEPLKLICSQSMVKAEPQVPGKRGRKRKTDESFLKAKITEMPDVKKEPLAWRKKQRLQQTQTQQYQQLLVTKTEPEIKDEPMDPENRLRLPGKKGRKAICSVCGEKFASKEMADEHKSAVHVPSIPRYICNACNQTHHNPTDIRAHQLWHKLSKTPYKCPLCDSYVANNYAFTRHLREHTPQTPVQLLVLDRECPLCKKTFITNFFYNTHRCAIRKRKCGGCNRTLNTEVAFLRHAPVCSKIYLSHSKHIMPEEANTESQMCIKNEVEEVDSSGCPTSVIPPDFFINEDMQPVVVLERLASPLLRAFSAEPQNTLGASRSTSSERVSSKNYLKRVDQLLKSTMSTLVSIKHEPEVHINDTMQTATVQPESEPEEEEPASFSDFHAANDDSDEEEAEAATMAASIDDNVPSVSVKQEPRDNAYENQSHVKQEPLKLKLKITNNHGKLNSSLIDEAGQSKSNKKKKKRKHKEREKEAESQPTAQDLPMVSIKQERIDAENVPDGNQRSTDFQPQATVMTSIPMAHLESSFTTERDEAMTQCPEPEKDVKPNRMELDRLMQITHVASGVDIAEEAMPLDKAVEATPDEPLPADDTFIMPPKAKSAKPTARKSTGGATRRPPSAEDASPRETTAPLLQIVAVESGEAVSFKMPADIRIKPEPRNRGYADDEREDKPTQEINHNEKIDEENAFINSLDFNNMIVKQEKDLDISDQTGNGSDPGAMHQSHNGLERGSESEDSDGEDSPSEADEAEEAMEEDEGERIYREIELPLLEPEKEGEADKQQSEKQSEESIQVQEAQSENLELEMPMETPVVVGWVEQPAVEESIQVQQAPSENLELDMPMETAVVVGGVEQPTVELVQSQETPTANAPEEMRPQLSTLQVLGELDSLLEVTGLIGEVDPPQEASKDLEEIKPPLNTLDVVEEIHQALENLDAVGDMEPLVEIPEGLVQIEPPLDTPNILSAQEPVNAFDFVITDICSQAAEIPEIAYVQSQNIPNLSSSPPNPEPLENADTEHDSSDCQADTLLEIIVNAPKDNETQALPFNFETGTAICDEEQQNVLNHELSEQQAPLDGNVEQSAEAEEKILAVEEELCLQLEEQEEELPGPSARPNEETENRINEQQQEMDLEGQRQPRCQLDDDSNINEIAENNNNANIERELQDDSNVPQENVSP</sequence>
<evidence type="ECO:0000256" key="3">
    <source>
        <dbReference type="ARBA" id="ARBA00022771"/>
    </source>
</evidence>
<dbReference type="InterPro" id="IPR012934">
    <property type="entry name" value="Znf_AD"/>
</dbReference>
<feature type="domain" description="C2H2-type" evidence="10">
    <location>
        <begin position="278"/>
        <end position="305"/>
    </location>
</feature>
<keyword evidence="2" id="KW-0677">Repeat</keyword>
<feature type="region of interest" description="Disordered" evidence="9">
    <location>
        <begin position="1114"/>
        <end position="1136"/>
    </location>
</feature>
<dbReference type="PROSITE" id="PS51915">
    <property type="entry name" value="ZAD"/>
    <property type="match status" value="1"/>
</dbReference>
<dbReference type="GO" id="GO:0008270">
    <property type="term" value="F:zinc ion binding"/>
    <property type="evidence" value="ECO:0007669"/>
    <property type="project" value="UniProtKB-UniRule"/>
</dbReference>
<dbReference type="Gene3D" id="3.40.1800.20">
    <property type="match status" value="1"/>
</dbReference>
<feature type="domain" description="C2H2-type" evidence="10">
    <location>
        <begin position="219"/>
        <end position="247"/>
    </location>
</feature>
<dbReference type="PANTHER" id="PTHR24379:SF121">
    <property type="entry name" value="C2H2-TYPE DOMAIN-CONTAINING PROTEIN"/>
    <property type="match status" value="1"/>
</dbReference>
<feature type="binding site" evidence="8">
    <location>
        <position position="23"/>
    </location>
    <ligand>
        <name>Zn(2+)</name>
        <dbReference type="ChEBI" id="CHEBI:29105"/>
    </ligand>
</feature>
<dbReference type="Gene3D" id="3.30.160.60">
    <property type="entry name" value="Classic Zinc Finger"/>
    <property type="match status" value="1"/>
</dbReference>
<feature type="compositionally biased region" description="Basic and acidic residues" evidence="9">
    <location>
        <begin position="536"/>
        <end position="550"/>
    </location>
</feature>
<dbReference type="PROSITE" id="PS00028">
    <property type="entry name" value="ZINC_FINGER_C2H2_1"/>
    <property type="match status" value="2"/>
</dbReference>
<dbReference type="SMART" id="SM00355">
    <property type="entry name" value="ZnF_C2H2"/>
    <property type="match status" value="3"/>
</dbReference>
<feature type="compositionally biased region" description="Low complexity" evidence="9">
    <location>
        <begin position="1262"/>
        <end position="1273"/>
    </location>
</feature>
<dbReference type="STRING" id="7266.A0A3B0K577"/>
<feature type="region of interest" description="Disordered" evidence="9">
    <location>
        <begin position="567"/>
        <end position="605"/>
    </location>
</feature>
<gene>
    <name evidence="12" type="ORF">DGUA_6G005705</name>
</gene>
<evidence type="ECO:0000256" key="6">
    <source>
        <dbReference type="ARBA" id="ARBA00023163"/>
    </source>
</evidence>
<keyword evidence="5" id="KW-0805">Transcription regulation</keyword>